<dbReference type="Pfam" id="PF25601">
    <property type="entry name" value="AAA_lid_14"/>
    <property type="match status" value="1"/>
</dbReference>
<dbReference type="AlphaFoldDB" id="A0A845QIB2"/>
<evidence type="ECO:0000256" key="1">
    <source>
        <dbReference type="ARBA" id="ARBA00022741"/>
    </source>
</evidence>
<dbReference type="PANTHER" id="PTHR32071:SF74">
    <property type="entry name" value="TRANSCRIPTIONAL ACTIVATOR ROCR"/>
    <property type="match status" value="1"/>
</dbReference>
<organism evidence="7 8">
    <name type="scientific">Anaerotruncus colihominis</name>
    <dbReference type="NCBI Taxonomy" id="169435"/>
    <lineage>
        <taxon>Bacteria</taxon>
        <taxon>Bacillati</taxon>
        <taxon>Bacillota</taxon>
        <taxon>Clostridia</taxon>
        <taxon>Eubacteriales</taxon>
        <taxon>Oscillospiraceae</taxon>
        <taxon>Anaerotruncus</taxon>
    </lineage>
</organism>
<dbReference type="EMBL" id="QXWK01000005">
    <property type="protein sequence ID" value="NBH60841.1"/>
    <property type="molecule type" value="Genomic_DNA"/>
</dbReference>
<feature type="domain" description="Sigma-54 factor interaction" evidence="6">
    <location>
        <begin position="141"/>
        <end position="369"/>
    </location>
</feature>
<dbReference type="CDD" id="cd00009">
    <property type="entry name" value="AAA"/>
    <property type="match status" value="1"/>
</dbReference>
<dbReference type="SUPFAM" id="SSF52540">
    <property type="entry name" value="P-loop containing nucleoside triphosphate hydrolases"/>
    <property type="match status" value="1"/>
</dbReference>
<evidence type="ECO:0000313" key="7">
    <source>
        <dbReference type="EMBL" id="NBH60841.1"/>
    </source>
</evidence>
<dbReference type="InterPro" id="IPR009057">
    <property type="entry name" value="Homeodomain-like_sf"/>
</dbReference>
<dbReference type="GO" id="GO:0005524">
    <property type="term" value="F:ATP binding"/>
    <property type="evidence" value="ECO:0007669"/>
    <property type="project" value="UniProtKB-KW"/>
</dbReference>
<keyword evidence="8" id="KW-1185">Reference proteome</keyword>
<dbReference type="InterPro" id="IPR027417">
    <property type="entry name" value="P-loop_NTPase"/>
</dbReference>
<dbReference type="PROSITE" id="PS50045">
    <property type="entry name" value="SIGMA54_INTERACT_4"/>
    <property type="match status" value="1"/>
</dbReference>
<evidence type="ECO:0000256" key="4">
    <source>
        <dbReference type="ARBA" id="ARBA00023125"/>
    </source>
</evidence>
<dbReference type="InterPro" id="IPR025943">
    <property type="entry name" value="Sigma_54_int_dom_ATP-bd_2"/>
</dbReference>
<dbReference type="Gene3D" id="1.10.10.60">
    <property type="entry name" value="Homeodomain-like"/>
    <property type="match status" value="1"/>
</dbReference>
<evidence type="ECO:0000256" key="3">
    <source>
        <dbReference type="ARBA" id="ARBA00023015"/>
    </source>
</evidence>
<protein>
    <submittedName>
        <fullName evidence="7">AAA family ATPase</fullName>
    </submittedName>
</protein>
<dbReference type="RefSeq" id="WP_160201135.1">
    <property type="nucleotide sequence ID" value="NZ_QXWK01000005.1"/>
</dbReference>
<keyword evidence="4" id="KW-0238">DNA-binding</keyword>
<dbReference type="InterPro" id="IPR002078">
    <property type="entry name" value="Sigma_54_int"/>
</dbReference>
<dbReference type="PROSITE" id="PS00675">
    <property type="entry name" value="SIGMA54_INTERACT_1"/>
    <property type="match status" value="1"/>
</dbReference>
<keyword evidence="2" id="KW-0067">ATP-binding</keyword>
<evidence type="ECO:0000256" key="2">
    <source>
        <dbReference type="ARBA" id="ARBA00022840"/>
    </source>
</evidence>
<keyword evidence="3" id="KW-0805">Transcription regulation</keyword>
<dbReference type="SMART" id="SM00382">
    <property type="entry name" value="AAA"/>
    <property type="match status" value="1"/>
</dbReference>
<dbReference type="InterPro" id="IPR058031">
    <property type="entry name" value="AAA_lid_NorR"/>
</dbReference>
<sequence length="472" mass="54287">MSGLIDKLNQIMQIDNTKYDGVLIVNKHGIVEYSTWFGRMSNAVIPDWTRSIVGEHLTNFYEDLSEENSTVFQTLKTGKMSIDEPQKLTWKNYQMVLRGITYPIVESGVILGAANVAQLLYLQNLKTSEYLKQKLYVTDDIITQNRKMLEMKAMILEVSNSDSPVLIYGETGTGKELVAESIHAEGKRRTGNFITQNCAAIPSHLLESMFFGTEKGGFTGAESREGLFEMANGGTLFLDEINSMDLGMQAKLLKAIEEQKIRRIGGNQDIHFDVRLICATNEPLEKLLSEKRIREDLYYRICVLQIEIPPLRERVDDILLLTEHFIRYYNERMQRNIKGISPLTEQVFVKWDWPGNVRELRNIIESAFNIEKKEYISLESVDALFRRTQLVKTVSREERNVSQRADLLSEAAEIEPGMHIDLEQMLAAYERQVIQTVMEQETKLIDVARRLSISPQKLQYRLKKLGITNKKF</sequence>
<dbReference type="InterPro" id="IPR003593">
    <property type="entry name" value="AAA+_ATPase"/>
</dbReference>
<dbReference type="PANTHER" id="PTHR32071">
    <property type="entry name" value="TRANSCRIPTIONAL REGULATORY PROTEIN"/>
    <property type="match status" value="1"/>
</dbReference>
<accession>A0A845QIB2</accession>
<dbReference type="FunFam" id="3.40.50.300:FF:000006">
    <property type="entry name" value="DNA-binding transcriptional regulator NtrC"/>
    <property type="match status" value="1"/>
</dbReference>
<dbReference type="InterPro" id="IPR025662">
    <property type="entry name" value="Sigma_54_int_dom_ATP-bd_1"/>
</dbReference>
<dbReference type="Gene3D" id="3.40.50.300">
    <property type="entry name" value="P-loop containing nucleotide triphosphate hydrolases"/>
    <property type="match status" value="1"/>
</dbReference>
<keyword evidence="1" id="KW-0547">Nucleotide-binding</keyword>
<dbReference type="PROSITE" id="PS00676">
    <property type="entry name" value="SIGMA54_INTERACT_2"/>
    <property type="match status" value="1"/>
</dbReference>
<gene>
    <name evidence="7" type="ORF">D0435_04095</name>
</gene>
<name>A0A845QIB2_9FIRM</name>
<evidence type="ECO:0000259" key="6">
    <source>
        <dbReference type="PROSITE" id="PS50045"/>
    </source>
</evidence>
<evidence type="ECO:0000256" key="5">
    <source>
        <dbReference type="ARBA" id="ARBA00023163"/>
    </source>
</evidence>
<dbReference type="InterPro" id="IPR025944">
    <property type="entry name" value="Sigma_54_int_dom_CS"/>
</dbReference>
<keyword evidence="5" id="KW-0804">Transcription</keyword>
<dbReference type="Pfam" id="PF00158">
    <property type="entry name" value="Sigma54_activat"/>
    <property type="match status" value="1"/>
</dbReference>
<dbReference type="Gene3D" id="1.10.8.60">
    <property type="match status" value="1"/>
</dbReference>
<dbReference type="Proteomes" id="UP000446866">
    <property type="component" value="Unassembled WGS sequence"/>
</dbReference>
<proteinExistence type="predicted"/>
<evidence type="ECO:0000313" key="8">
    <source>
        <dbReference type="Proteomes" id="UP000446866"/>
    </source>
</evidence>
<dbReference type="GO" id="GO:0003677">
    <property type="term" value="F:DNA binding"/>
    <property type="evidence" value="ECO:0007669"/>
    <property type="project" value="UniProtKB-KW"/>
</dbReference>
<comment type="caution">
    <text evidence="7">The sequence shown here is derived from an EMBL/GenBank/DDBJ whole genome shotgun (WGS) entry which is preliminary data.</text>
</comment>
<dbReference type="SUPFAM" id="SSF46689">
    <property type="entry name" value="Homeodomain-like"/>
    <property type="match status" value="1"/>
</dbReference>
<dbReference type="GO" id="GO:0006355">
    <property type="term" value="P:regulation of DNA-templated transcription"/>
    <property type="evidence" value="ECO:0007669"/>
    <property type="project" value="InterPro"/>
</dbReference>
<reference evidence="7 8" key="1">
    <citation type="submission" date="2018-08" db="EMBL/GenBank/DDBJ databases">
        <title>Murine metabolic-syndrome-specific gut microbial biobank.</title>
        <authorList>
            <person name="Liu C."/>
        </authorList>
    </citation>
    <scope>NUCLEOTIDE SEQUENCE [LARGE SCALE GENOMIC DNA]</scope>
    <source>
        <strain evidence="7 8">28</strain>
    </source>
</reference>
<dbReference type="PROSITE" id="PS00688">
    <property type="entry name" value="SIGMA54_INTERACT_3"/>
    <property type="match status" value="1"/>
</dbReference>